<name>A0A9P4URC8_9PEZI</name>
<organism evidence="2 3">
    <name type="scientific">Polychaeton citri CBS 116435</name>
    <dbReference type="NCBI Taxonomy" id="1314669"/>
    <lineage>
        <taxon>Eukaryota</taxon>
        <taxon>Fungi</taxon>
        <taxon>Dikarya</taxon>
        <taxon>Ascomycota</taxon>
        <taxon>Pezizomycotina</taxon>
        <taxon>Dothideomycetes</taxon>
        <taxon>Dothideomycetidae</taxon>
        <taxon>Capnodiales</taxon>
        <taxon>Capnodiaceae</taxon>
        <taxon>Polychaeton</taxon>
    </lineage>
</organism>
<protein>
    <submittedName>
        <fullName evidence="2">Uncharacterized protein</fullName>
    </submittedName>
</protein>
<evidence type="ECO:0000313" key="3">
    <source>
        <dbReference type="Proteomes" id="UP000799441"/>
    </source>
</evidence>
<gene>
    <name evidence="2" type="ORF">K431DRAFT_293312</name>
</gene>
<reference evidence="2" key="1">
    <citation type="journal article" date="2020" name="Stud. Mycol.">
        <title>101 Dothideomycetes genomes: a test case for predicting lifestyles and emergence of pathogens.</title>
        <authorList>
            <person name="Haridas S."/>
            <person name="Albert R."/>
            <person name="Binder M."/>
            <person name="Bloem J."/>
            <person name="Labutti K."/>
            <person name="Salamov A."/>
            <person name="Andreopoulos B."/>
            <person name="Baker S."/>
            <person name="Barry K."/>
            <person name="Bills G."/>
            <person name="Bluhm B."/>
            <person name="Cannon C."/>
            <person name="Castanera R."/>
            <person name="Culley D."/>
            <person name="Daum C."/>
            <person name="Ezra D."/>
            <person name="Gonzalez J."/>
            <person name="Henrissat B."/>
            <person name="Kuo A."/>
            <person name="Liang C."/>
            <person name="Lipzen A."/>
            <person name="Lutzoni F."/>
            <person name="Magnuson J."/>
            <person name="Mondo S."/>
            <person name="Nolan M."/>
            <person name="Ohm R."/>
            <person name="Pangilinan J."/>
            <person name="Park H.-J."/>
            <person name="Ramirez L."/>
            <person name="Alfaro M."/>
            <person name="Sun H."/>
            <person name="Tritt A."/>
            <person name="Yoshinaga Y."/>
            <person name="Zwiers L.-H."/>
            <person name="Turgeon B."/>
            <person name="Goodwin S."/>
            <person name="Spatafora J."/>
            <person name="Crous P."/>
            <person name="Grigoriev I."/>
        </authorList>
    </citation>
    <scope>NUCLEOTIDE SEQUENCE</scope>
    <source>
        <strain evidence="2">CBS 116435</strain>
    </source>
</reference>
<comment type="caution">
    <text evidence="2">The sequence shown here is derived from an EMBL/GenBank/DDBJ whole genome shotgun (WGS) entry which is preliminary data.</text>
</comment>
<feature type="region of interest" description="Disordered" evidence="1">
    <location>
        <begin position="158"/>
        <end position="178"/>
    </location>
</feature>
<evidence type="ECO:0000313" key="2">
    <source>
        <dbReference type="EMBL" id="KAF2722683.1"/>
    </source>
</evidence>
<sequence length="178" mass="19128">MACTVICNLQSVLLHQLLLWRKHNVQPCIVCGRTAKVPPCFQSSDGQARDTLRSVTAYPDGDHQAVTDDGSPVFLTGIAPLKELIGAALALGAHMAIDLGSLKYVPERYPPLRLGEGEEKLCYLGTADWTDEAHIPTSLAALITHYHLQTMEHNSPKLSAVGEPVAGPRAHPTSQSAS</sequence>
<dbReference type="Proteomes" id="UP000799441">
    <property type="component" value="Unassembled WGS sequence"/>
</dbReference>
<accession>A0A9P4URC8</accession>
<dbReference type="AlphaFoldDB" id="A0A9P4URC8"/>
<proteinExistence type="predicted"/>
<dbReference type="EMBL" id="MU003781">
    <property type="protein sequence ID" value="KAF2722683.1"/>
    <property type="molecule type" value="Genomic_DNA"/>
</dbReference>
<evidence type="ECO:0000256" key="1">
    <source>
        <dbReference type="SAM" id="MobiDB-lite"/>
    </source>
</evidence>
<keyword evidence="3" id="KW-1185">Reference proteome</keyword>